<dbReference type="InterPro" id="IPR050229">
    <property type="entry name" value="GlpE_sulfurtransferase"/>
</dbReference>
<keyword evidence="3" id="KW-1185">Reference proteome</keyword>
<evidence type="ECO:0000313" key="3">
    <source>
        <dbReference type="Proteomes" id="UP001500967"/>
    </source>
</evidence>
<dbReference type="InterPro" id="IPR001307">
    <property type="entry name" value="Thiosulphate_STrfase_CS"/>
</dbReference>
<dbReference type="PANTHER" id="PTHR43031:SF1">
    <property type="entry name" value="PYRIDINE NUCLEOTIDE-DISULPHIDE OXIDOREDUCTASE"/>
    <property type="match status" value="1"/>
</dbReference>
<protein>
    <submittedName>
        <fullName evidence="2">Rhodanese-like domain-containing protein</fullName>
    </submittedName>
</protein>
<reference evidence="2 3" key="1">
    <citation type="journal article" date="2019" name="Int. J. Syst. Evol. Microbiol.">
        <title>The Global Catalogue of Microorganisms (GCM) 10K type strain sequencing project: providing services to taxonomists for standard genome sequencing and annotation.</title>
        <authorList>
            <consortium name="The Broad Institute Genomics Platform"/>
            <consortium name="The Broad Institute Genome Sequencing Center for Infectious Disease"/>
            <person name="Wu L."/>
            <person name="Ma J."/>
        </authorList>
    </citation>
    <scope>NUCLEOTIDE SEQUENCE [LARGE SCALE GENOMIC DNA]</scope>
    <source>
        <strain evidence="2 3">JCM 10425</strain>
    </source>
</reference>
<feature type="domain" description="Rhodanese" evidence="1">
    <location>
        <begin position="43"/>
        <end position="133"/>
    </location>
</feature>
<sequence length="138" mass="14794">MKVLRGLVTRVPAAEPEEAVARLSARFRFETDCADVASDLSHGVTGFVVVDARSPEKYAAGHVPGALNLPTRSITAESTGDLDRAAMYVTYCDGPHCNGSTKSALRLAELGFRVKEMLGGFHFWTLDGHPVEYATAPA</sequence>
<dbReference type="InterPro" id="IPR001763">
    <property type="entry name" value="Rhodanese-like_dom"/>
</dbReference>
<evidence type="ECO:0000313" key="2">
    <source>
        <dbReference type="EMBL" id="GAA0265262.1"/>
    </source>
</evidence>
<dbReference type="PROSITE" id="PS00380">
    <property type="entry name" value="RHODANESE_1"/>
    <property type="match status" value="1"/>
</dbReference>
<gene>
    <name evidence="2" type="ORF">GCM10009539_59680</name>
</gene>
<accession>A0ABN0UXW3</accession>
<comment type="caution">
    <text evidence="2">The sequence shown here is derived from an EMBL/GenBank/DDBJ whole genome shotgun (WGS) entry which is preliminary data.</text>
</comment>
<evidence type="ECO:0000259" key="1">
    <source>
        <dbReference type="PROSITE" id="PS50206"/>
    </source>
</evidence>
<dbReference type="PROSITE" id="PS50206">
    <property type="entry name" value="RHODANESE_3"/>
    <property type="match status" value="1"/>
</dbReference>
<dbReference type="RefSeq" id="WP_344652244.1">
    <property type="nucleotide sequence ID" value="NZ_BAAAGX010000025.1"/>
</dbReference>
<organism evidence="2 3">
    <name type="scientific">Cryptosporangium japonicum</name>
    <dbReference type="NCBI Taxonomy" id="80872"/>
    <lineage>
        <taxon>Bacteria</taxon>
        <taxon>Bacillati</taxon>
        <taxon>Actinomycetota</taxon>
        <taxon>Actinomycetes</taxon>
        <taxon>Cryptosporangiales</taxon>
        <taxon>Cryptosporangiaceae</taxon>
        <taxon>Cryptosporangium</taxon>
    </lineage>
</organism>
<dbReference type="EMBL" id="BAAAGX010000025">
    <property type="protein sequence ID" value="GAA0265262.1"/>
    <property type="molecule type" value="Genomic_DNA"/>
</dbReference>
<dbReference type="PANTHER" id="PTHR43031">
    <property type="entry name" value="FAD-DEPENDENT OXIDOREDUCTASE"/>
    <property type="match status" value="1"/>
</dbReference>
<dbReference type="Gene3D" id="3.40.250.10">
    <property type="entry name" value="Rhodanese-like domain"/>
    <property type="match status" value="1"/>
</dbReference>
<dbReference type="Pfam" id="PF00581">
    <property type="entry name" value="Rhodanese"/>
    <property type="match status" value="1"/>
</dbReference>
<name>A0ABN0UXW3_9ACTN</name>
<dbReference type="SUPFAM" id="SSF52821">
    <property type="entry name" value="Rhodanese/Cell cycle control phosphatase"/>
    <property type="match status" value="1"/>
</dbReference>
<dbReference type="InterPro" id="IPR036873">
    <property type="entry name" value="Rhodanese-like_dom_sf"/>
</dbReference>
<dbReference type="Proteomes" id="UP001500967">
    <property type="component" value="Unassembled WGS sequence"/>
</dbReference>
<proteinExistence type="predicted"/>
<dbReference type="SMART" id="SM00450">
    <property type="entry name" value="RHOD"/>
    <property type="match status" value="1"/>
</dbReference>